<organism evidence="1">
    <name type="scientific">marine metagenome</name>
    <dbReference type="NCBI Taxonomy" id="408172"/>
    <lineage>
        <taxon>unclassified sequences</taxon>
        <taxon>metagenomes</taxon>
        <taxon>ecological metagenomes</taxon>
    </lineage>
</organism>
<protein>
    <recommendedName>
        <fullName evidence="2">Sel1 repeat family protein</fullName>
    </recommendedName>
</protein>
<dbReference type="InterPro" id="IPR011990">
    <property type="entry name" value="TPR-like_helical_dom_sf"/>
</dbReference>
<dbReference type="Pfam" id="PF08238">
    <property type="entry name" value="Sel1"/>
    <property type="match status" value="2"/>
</dbReference>
<accession>A0A383DFA9</accession>
<sequence>MKFLALITVLFILLAHPVIARHHIKVQGELSKSEQSYKIATRAYRAGDYATALMYLRPLAEQNHKKAQGTLGWMYEAGKGVGRDYIMAFVWYDLAVTNGHNKARRNRNSVESKLDKDELKKARALSQKCLEEPTSCPKYSD</sequence>
<evidence type="ECO:0000313" key="1">
    <source>
        <dbReference type="EMBL" id="SVE43172.1"/>
    </source>
</evidence>
<dbReference type="SMART" id="SM00671">
    <property type="entry name" value="SEL1"/>
    <property type="match status" value="1"/>
</dbReference>
<dbReference type="PANTHER" id="PTHR45011">
    <property type="entry name" value="DAP3-BINDING CELL DEATH ENHANCER 1"/>
    <property type="match status" value="1"/>
</dbReference>
<dbReference type="InterPro" id="IPR006597">
    <property type="entry name" value="Sel1-like"/>
</dbReference>
<dbReference type="Gene3D" id="1.25.40.10">
    <property type="entry name" value="Tetratricopeptide repeat domain"/>
    <property type="match status" value="1"/>
</dbReference>
<gene>
    <name evidence="1" type="ORF">METZ01_LOCUS496026</name>
</gene>
<proteinExistence type="predicted"/>
<dbReference type="AlphaFoldDB" id="A0A383DFA9"/>
<reference evidence="1" key="1">
    <citation type="submission" date="2018-05" db="EMBL/GenBank/DDBJ databases">
        <authorList>
            <person name="Lanie J.A."/>
            <person name="Ng W.-L."/>
            <person name="Kazmierczak K.M."/>
            <person name="Andrzejewski T.M."/>
            <person name="Davidsen T.M."/>
            <person name="Wayne K.J."/>
            <person name="Tettelin H."/>
            <person name="Glass J.I."/>
            <person name="Rusch D."/>
            <person name="Podicherti R."/>
            <person name="Tsui H.-C.T."/>
            <person name="Winkler M.E."/>
        </authorList>
    </citation>
    <scope>NUCLEOTIDE SEQUENCE</scope>
</reference>
<evidence type="ECO:0008006" key="2">
    <source>
        <dbReference type="Google" id="ProtNLM"/>
    </source>
</evidence>
<dbReference type="PANTHER" id="PTHR45011:SF1">
    <property type="entry name" value="DAP3-BINDING CELL DEATH ENHANCER 1"/>
    <property type="match status" value="1"/>
</dbReference>
<dbReference type="SUPFAM" id="SSF81901">
    <property type="entry name" value="HCP-like"/>
    <property type="match status" value="1"/>
</dbReference>
<dbReference type="InterPro" id="IPR052748">
    <property type="entry name" value="ISR_Activator"/>
</dbReference>
<name>A0A383DFA9_9ZZZZ</name>
<dbReference type="EMBL" id="UINC01216855">
    <property type="protein sequence ID" value="SVE43172.1"/>
    <property type="molecule type" value="Genomic_DNA"/>
</dbReference>